<comment type="caution">
    <text evidence="2">The sequence shown here is derived from an EMBL/GenBank/DDBJ whole genome shotgun (WGS) entry which is preliminary data.</text>
</comment>
<protein>
    <submittedName>
        <fullName evidence="2">Phosphoribosylpyrophosphate synthetase</fullName>
    </submittedName>
</protein>
<keyword evidence="4" id="KW-1185">Reference proteome</keyword>
<name>A0A2M9ZGI2_9LEPT</name>
<accession>A0A2M9ZGI2</accession>
<dbReference type="Proteomes" id="UP001580391">
    <property type="component" value="Unassembled WGS sequence"/>
</dbReference>
<evidence type="ECO:0000313" key="1">
    <source>
        <dbReference type="EMBL" id="MFB5735662.1"/>
    </source>
</evidence>
<reference evidence="2 3" key="1">
    <citation type="submission" date="2017-07" db="EMBL/GenBank/DDBJ databases">
        <title>Leptospira spp. isolated from tropical soils.</title>
        <authorList>
            <person name="Thibeaux R."/>
            <person name="Iraola G."/>
            <person name="Ferres I."/>
            <person name="Bierque E."/>
            <person name="Girault D."/>
            <person name="Soupe-Gilbert M.-E."/>
            <person name="Picardeau M."/>
            <person name="Goarant C."/>
        </authorList>
    </citation>
    <scope>NUCLEOTIDE SEQUENCE [LARGE SCALE GENOMIC DNA]</scope>
    <source>
        <strain evidence="2 3">FH2-C-A2</strain>
    </source>
</reference>
<organism evidence="2 3">
    <name type="scientific">Leptospira wolffii</name>
    <dbReference type="NCBI Taxonomy" id="409998"/>
    <lineage>
        <taxon>Bacteria</taxon>
        <taxon>Pseudomonadati</taxon>
        <taxon>Spirochaetota</taxon>
        <taxon>Spirochaetia</taxon>
        <taxon>Leptospirales</taxon>
        <taxon>Leptospiraceae</taxon>
        <taxon>Leptospira</taxon>
    </lineage>
</organism>
<dbReference type="Proteomes" id="UP000231912">
    <property type="component" value="Unassembled WGS sequence"/>
</dbReference>
<evidence type="ECO:0000313" key="4">
    <source>
        <dbReference type="Proteomes" id="UP001580391"/>
    </source>
</evidence>
<evidence type="ECO:0000313" key="3">
    <source>
        <dbReference type="Proteomes" id="UP000231912"/>
    </source>
</evidence>
<dbReference type="AlphaFoldDB" id="A0A2M9ZGI2"/>
<dbReference type="RefSeq" id="WP_016547286.1">
    <property type="nucleotide sequence ID" value="NZ_JBHILI010000001.1"/>
</dbReference>
<dbReference type="EMBL" id="NPDT01000001">
    <property type="protein sequence ID" value="PJZ67542.1"/>
    <property type="molecule type" value="Genomic_DNA"/>
</dbReference>
<reference evidence="1 4" key="2">
    <citation type="submission" date="2024-09" db="EMBL/GenBank/DDBJ databases">
        <title>Taxonomic and Genotyping Characterization of Leptospira Strains isolated from Multiple Sources in Colombia highlights the importance of intermediate species.</title>
        <authorList>
            <person name="Torres Higuera L."/>
            <person name="Rojas Tapias D."/>
            <person name="Jimenez Velasquez S."/>
            <person name="Renjifo Ibanez C."/>
        </authorList>
    </citation>
    <scope>NUCLEOTIDE SEQUENCE [LARGE SCALE GENOMIC DNA]</scope>
    <source>
        <strain evidence="1 4">Lep080</strain>
    </source>
</reference>
<evidence type="ECO:0000313" key="2">
    <source>
        <dbReference type="EMBL" id="PJZ67542.1"/>
    </source>
</evidence>
<gene>
    <name evidence="1" type="ORF">ACE5IX_04035</name>
    <name evidence="2" type="ORF">CH371_05870</name>
</gene>
<proteinExistence type="predicted"/>
<sequence length="103" mass="11585">MEESLHSYETVSDAVIGLKTEGYSVDYNVHWNSQGKECQIYTSTSEYKVDKFYRFEGNTDPADEAIVYAISSDKLKQKGVLVNGYGIYSDPGISELVSKLRVK</sequence>
<dbReference type="EMBL" id="JBHILJ010000001">
    <property type="protein sequence ID" value="MFB5735662.1"/>
    <property type="molecule type" value="Genomic_DNA"/>
</dbReference>